<dbReference type="GO" id="GO:0016020">
    <property type="term" value="C:membrane"/>
    <property type="evidence" value="ECO:0007669"/>
    <property type="project" value="UniProtKB-SubCell"/>
</dbReference>
<keyword evidence="6 10" id="KW-1133">Transmembrane helix</keyword>
<proteinExistence type="inferred from homology"/>
<evidence type="ECO:0000256" key="7">
    <source>
        <dbReference type="ARBA" id="ARBA00023027"/>
    </source>
</evidence>
<evidence type="ECO:0000256" key="6">
    <source>
        <dbReference type="ARBA" id="ARBA00022989"/>
    </source>
</evidence>
<dbReference type="Pfam" id="PF00420">
    <property type="entry name" value="Oxidored_q2"/>
    <property type="match status" value="1"/>
</dbReference>
<keyword evidence="5" id="KW-1278">Translocase</keyword>
<evidence type="ECO:0000256" key="4">
    <source>
        <dbReference type="ARBA" id="ARBA00022692"/>
    </source>
</evidence>
<feature type="transmembrane region" description="Helical" evidence="10">
    <location>
        <begin position="24"/>
        <end position="42"/>
    </location>
</feature>
<evidence type="ECO:0000256" key="10">
    <source>
        <dbReference type="SAM" id="Phobius"/>
    </source>
</evidence>
<dbReference type="AlphaFoldDB" id="A0A141CLK4"/>
<dbReference type="Gene3D" id="1.10.287.3510">
    <property type="match status" value="1"/>
</dbReference>
<evidence type="ECO:0000256" key="8">
    <source>
        <dbReference type="ARBA" id="ARBA00023136"/>
    </source>
</evidence>
<sequence length="82" mass="8956">MWLKWLLVMTSLLVIAVYTKKSSLSMLLCLEAMVILGVMVLMSHSESMFSVCFISIGACESAVGIACLVSLVRSQGTEMYSL</sequence>
<protein>
    <recommendedName>
        <fullName evidence="3">NADH-ubiquinone oxidoreductase chain 4L</fullName>
    </recommendedName>
    <alternativeName>
        <fullName evidence="9">NADH dehydrogenase subunit 4L</fullName>
    </alternativeName>
</protein>
<evidence type="ECO:0000313" key="11">
    <source>
        <dbReference type="EMBL" id="AKS04400.1"/>
    </source>
</evidence>
<gene>
    <name evidence="11" type="primary">NADH4L</name>
</gene>
<keyword evidence="4 10" id="KW-0812">Transmembrane</keyword>
<comment type="similarity">
    <text evidence="2">Belongs to the complex I subunit 4L family.</text>
</comment>
<keyword evidence="7" id="KW-0520">NAD</keyword>
<dbReference type="InterPro" id="IPR039428">
    <property type="entry name" value="NUOK/Mnh_C1-like"/>
</dbReference>
<dbReference type="EMBL" id="KP899788">
    <property type="protein sequence ID" value="AKS04400.1"/>
    <property type="molecule type" value="Genomic_DNA"/>
</dbReference>
<evidence type="ECO:0000256" key="5">
    <source>
        <dbReference type="ARBA" id="ARBA00022967"/>
    </source>
</evidence>
<comment type="subcellular location">
    <subcellularLocation>
        <location evidence="1">Membrane</location>
        <topology evidence="1">Multi-pass membrane protein</topology>
    </subcellularLocation>
</comment>
<evidence type="ECO:0000256" key="3">
    <source>
        <dbReference type="ARBA" id="ARBA00016612"/>
    </source>
</evidence>
<name>A0A141CLK4_9BILA</name>
<evidence type="ECO:0000256" key="2">
    <source>
        <dbReference type="ARBA" id="ARBA00010519"/>
    </source>
</evidence>
<keyword evidence="11" id="KW-0496">Mitochondrion</keyword>
<geneLocation type="mitochondrion" evidence="11"/>
<accession>A0A141CLK4</accession>
<feature type="transmembrane region" description="Helical" evidence="10">
    <location>
        <begin position="48"/>
        <end position="72"/>
    </location>
</feature>
<keyword evidence="8 10" id="KW-0472">Membrane</keyword>
<reference evidence="11" key="1">
    <citation type="submission" date="2015-03" db="EMBL/GenBank/DDBJ databases">
        <title>Mitochondrial variation in chaetognaths.</title>
        <authorList>
            <person name="Marletaz F."/>
            <person name="Le Parco Y."/>
            <person name="Liu S."/>
            <person name="Peijnenburg K."/>
        </authorList>
    </citation>
    <scope>NUCLEOTIDE SEQUENCE</scope>
    <source>
        <strain evidence="11">SE-S3-103</strain>
    </source>
</reference>
<evidence type="ECO:0000256" key="1">
    <source>
        <dbReference type="ARBA" id="ARBA00004141"/>
    </source>
</evidence>
<organism evidence="11">
    <name type="scientific">Parasagitta elegans</name>
    <dbReference type="NCBI Taxonomy" id="1562708"/>
    <lineage>
        <taxon>Eukaryota</taxon>
        <taxon>Metazoa</taxon>
        <taxon>Spiralia</taxon>
        <taxon>Gnathifera</taxon>
        <taxon>Chaetognatha</taxon>
        <taxon>Sagittoidea</taxon>
        <taxon>Aphragmophora</taxon>
        <taxon>Ctenodontina</taxon>
        <taxon>Sagittidae</taxon>
        <taxon>Parasagitta</taxon>
    </lineage>
</organism>
<evidence type="ECO:0000256" key="9">
    <source>
        <dbReference type="ARBA" id="ARBA00031586"/>
    </source>
</evidence>